<protein>
    <recommendedName>
        <fullName evidence="3">Fido domain-containing protein</fullName>
    </recommendedName>
</protein>
<proteinExistence type="predicted"/>
<dbReference type="PANTHER" id="PTHR13504">
    <property type="entry name" value="FIDO DOMAIN-CONTAINING PROTEIN DDB_G0283145"/>
    <property type="match status" value="1"/>
</dbReference>
<reference evidence="4 5" key="1">
    <citation type="submission" date="2012-02" db="EMBL/GenBank/DDBJ databases">
        <title>Improved High-Quality Draft genome of Joostella marina DSM 19592.</title>
        <authorList>
            <consortium name="US DOE Joint Genome Institute (JGI-PGF)"/>
            <person name="Lucas S."/>
            <person name="Copeland A."/>
            <person name="Lapidus A."/>
            <person name="Bruce D."/>
            <person name="Goodwin L."/>
            <person name="Pitluck S."/>
            <person name="Peters L."/>
            <person name="Chertkov O."/>
            <person name="Ovchinnikova G."/>
            <person name="Kyrpides N."/>
            <person name="Mavromatis K."/>
            <person name="Detter J.C."/>
            <person name="Han C."/>
            <person name="Land M."/>
            <person name="Hauser L."/>
            <person name="Markowitz V."/>
            <person name="Cheng J.-F."/>
            <person name="Hugenholtz P."/>
            <person name="Woyke T."/>
            <person name="Wu D."/>
            <person name="Tindall B."/>
            <person name="Brambilla E."/>
            <person name="Klenk H.-P."/>
            <person name="Eisen J.A."/>
        </authorList>
    </citation>
    <scope>NUCLEOTIDE SEQUENCE [LARGE SCALE GENOMIC DNA]</scope>
    <source>
        <strain evidence="4 5">DSM 19592</strain>
    </source>
</reference>
<name>I3CB22_9FLAO</name>
<keyword evidence="5" id="KW-1185">Reference proteome</keyword>
<accession>I3CB22</accession>
<dbReference type="HOGENOM" id="CLU_1052379_0_0_10"/>
<dbReference type="PANTHER" id="PTHR13504:SF38">
    <property type="entry name" value="FIDO DOMAIN-CONTAINING PROTEIN"/>
    <property type="match status" value="1"/>
</dbReference>
<dbReference type="EMBL" id="JH651379">
    <property type="protein sequence ID" value="EIJ40815.1"/>
    <property type="molecule type" value="Genomic_DNA"/>
</dbReference>
<evidence type="ECO:0000313" key="4">
    <source>
        <dbReference type="EMBL" id="EIJ40815.1"/>
    </source>
</evidence>
<dbReference type="OrthoDB" id="9814400at2"/>
<evidence type="ECO:0000259" key="3">
    <source>
        <dbReference type="PROSITE" id="PS51459"/>
    </source>
</evidence>
<dbReference type="Gene3D" id="1.10.3290.10">
    <property type="entry name" value="Fido-like domain"/>
    <property type="match status" value="1"/>
</dbReference>
<dbReference type="InterPro" id="IPR003812">
    <property type="entry name" value="Fido"/>
</dbReference>
<feature type="binding site" evidence="2">
    <location>
        <begin position="195"/>
        <end position="202"/>
    </location>
    <ligand>
        <name>ATP</name>
        <dbReference type="ChEBI" id="CHEBI:30616"/>
    </ligand>
</feature>
<organism evidence="4 5">
    <name type="scientific">Galbibacter orientalis DSM 19592</name>
    <dbReference type="NCBI Taxonomy" id="926559"/>
    <lineage>
        <taxon>Bacteria</taxon>
        <taxon>Pseudomonadati</taxon>
        <taxon>Bacteroidota</taxon>
        <taxon>Flavobacteriia</taxon>
        <taxon>Flavobacteriales</taxon>
        <taxon>Flavobacteriaceae</taxon>
        <taxon>Galbibacter</taxon>
    </lineage>
</organism>
<dbReference type="SUPFAM" id="SSF140931">
    <property type="entry name" value="Fic-like"/>
    <property type="match status" value="1"/>
</dbReference>
<dbReference type="AlphaFoldDB" id="I3CB22"/>
<dbReference type="Pfam" id="PF02661">
    <property type="entry name" value="Fic"/>
    <property type="match status" value="1"/>
</dbReference>
<dbReference type="STRING" id="926559.JoomaDRAFT_3887"/>
<dbReference type="GO" id="GO:0005524">
    <property type="term" value="F:ATP binding"/>
    <property type="evidence" value="ECO:0007669"/>
    <property type="project" value="UniProtKB-KW"/>
</dbReference>
<evidence type="ECO:0000313" key="5">
    <source>
        <dbReference type="Proteomes" id="UP000004690"/>
    </source>
</evidence>
<keyword evidence="2" id="KW-0547">Nucleotide-binding</keyword>
<sequence length="264" mass="31081">MLPSYLIRFNSALENFQKKFPRPNWSDNFKSNIINDYSFYSAKVEDEKLMYGDTIRFLNGELVKKEKMKSLLDVLNHKDVLLSLIDRFEEFELNEDTIKGIHKDLMSSELSWEVDFKKHLVGNYRNLPTIGYREPFFPNKEYAPHYNLDVIMSSYIGMFNTRFNSIDNSDSKTHLITTLAYFHNKFLNEIHPFADGNGRVCRIIMGTILMKNNCPPVFVKITSEEDRFEYVNKIVDCENKNSDEPLIEFLSNGMSEYLEERNQI</sequence>
<dbReference type="Proteomes" id="UP000004690">
    <property type="component" value="Unassembled WGS sequence"/>
</dbReference>
<dbReference type="PROSITE" id="PS51459">
    <property type="entry name" value="FIDO"/>
    <property type="match status" value="1"/>
</dbReference>
<dbReference type="eggNOG" id="COG3177">
    <property type="taxonomic scope" value="Bacteria"/>
</dbReference>
<evidence type="ECO:0000256" key="1">
    <source>
        <dbReference type="PIRSR" id="PIRSR640198-1"/>
    </source>
</evidence>
<feature type="domain" description="Fido" evidence="3">
    <location>
        <begin position="93"/>
        <end position="252"/>
    </location>
</feature>
<feature type="binding site" evidence="2">
    <location>
        <position position="239"/>
    </location>
    <ligand>
        <name>ATP</name>
        <dbReference type="ChEBI" id="CHEBI:30616"/>
    </ligand>
</feature>
<feature type="active site" evidence="1">
    <location>
        <position position="191"/>
    </location>
</feature>
<keyword evidence="2" id="KW-0067">ATP-binding</keyword>
<gene>
    <name evidence="4" type="ORF">JoomaDRAFT_3887</name>
</gene>
<dbReference type="InterPro" id="IPR036597">
    <property type="entry name" value="Fido-like_dom_sf"/>
</dbReference>
<evidence type="ECO:0000256" key="2">
    <source>
        <dbReference type="PIRSR" id="PIRSR640198-2"/>
    </source>
</evidence>
<dbReference type="InterPro" id="IPR040198">
    <property type="entry name" value="Fido_containing"/>
</dbReference>